<sequence length="338" mass="39949">MGRRRSCKNEINKGTWTKEEDEILFTYVTLHGERKWREVAQFSGLKRCAKSCRYRYLNYLKPGLKRGDISEDEQDLIIELQHQLEEDDEDDNNIDDFLLIDQIGNNNNNNVNDDKKKVEDDEKLINRHGLKGAWSKKEDEILSNYVALHGEGQWNKVAQRTGRTDSEIKNHWHAYLSKKLDDEDAKSSLNKDYDHQKSEDNHIDEEQMKYVFTPQVDDLPAKRSNLEDNNNINNVWEFSEFDFDLNYTTDPTTNNSSLFEIEYDTAFLDSYLFNFFQNDQMNADVHHHELISKTPKFDEDHKDVFASSFNIVHGHCEAEEADIMDFWTSSDEFRFTDW</sequence>
<evidence type="ECO:0000256" key="1">
    <source>
        <dbReference type="ARBA" id="ARBA00004123"/>
    </source>
</evidence>
<dbReference type="EMBL" id="JAAIUW010000009">
    <property type="protein sequence ID" value="KAF7814061.1"/>
    <property type="molecule type" value="Genomic_DNA"/>
</dbReference>
<gene>
    <name evidence="7" type="ORF">G2W53_028030</name>
</gene>
<evidence type="ECO:0000259" key="6">
    <source>
        <dbReference type="PROSITE" id="PS51294"/>
    </source>
</evidence>
<dbReference type="PROSITE" id="PS50090">
    <property type="entry name" value="MYB_LIKE"/>
    <property type="match status" value="2"/>
</dbReference>
<evidence type="ECO:0000313" key="8">
    <source>
        <dbReference type="Proteomes" id="UP000634136"/>
    </source>
</evidence>
<dbReference type="AlphaFoldDB" id="A0A834T2D8"/>
<dbReference type="InterPro" id="IPR017930">
    <property type="entry name" value="Myb_dom"/>
</dbReference>
<name>A0A834T2D8_9FABA</name>
<keyword evidence="3" id="KW-0238">DNA-binding</keyword>
<reference evidence="7" key="1">
    <citation type="submission" date="2020-09" db="EMBL/GenBank/DDBJ databases">
        <title>Genome-Enabled Discovery of Anthraquinone Biosynthesis in Senna tora.</title>
        <authorList>
            <person name="Kang S.-H."/>
            <person name="Pandey R.P."/>
            <person name="Lee C.-M."/>
            <person name="Sim J.-S."/>
            <person name="Jeong J.-T."/>
            <person name="Choi B.-S."/>
            <person name="Jung M."/>
            <person name="Ginzburg D."/>
            <person name="Zhao K."/>
            <person name="Won S.Y."/>
            <person name="Oh T.-J."/>
            <person name="Yu Y."/>
            <person name="Kim N.-H."/>
            <person name="Lee O.R."/>
            <person name="Lee T.-H."/>
            <person name="Bashyal P."/>
            <person name="Kim T.-S."/>
            <person name="Lee W.-H."/>
            <person name="Kawkins C."/>
            <person name="Kim C.-K."/>
            <person name="Kim J.S."/>
            <person name="Ahn B.O."/>
            <person name="Rhee S.Y."/>
            <person name="Sohng J.K."/>
        </authorList>
    </citation>
    <scope>NUCLEOTIDE SEQUENCE</scope>
    <source>
        <tissue evidence="7">Leaf</tissue>
    </source>
</reference>
<dbReference type="GO" id="GO:0003677">
    <property type="term" value="F:DNA binding"/>
    <property type="evidence" value="ECO:0007669"/>
    <property type="project" value="UniProtKB-KW"/>
</dbReference>
<dbReference type="InterPro" id="IPR009057">
    <property type="entry name" value="Homeodomain-like_sf"/>
</dbReference>
<feature type="domain" description="HTH myb-type" evidence="6">
    <location>
        <begin position="131"/>
        <end position="180"/>
    </location>
</feature>
<dbReference type="CDD" id="cd00167">
    <property type="entry name" value="SANT"/>
    <property type="match status" value="2"/>
</dbReference>
<dbReference type="Proteomes" id="UP000634136">
    <property type="component" value="Unassembled WGS sequence"/>
</dbReference>
<accession>A0A834T2D8</accession>
<dbReference type="PANTHER" id="PTHR47999">
    <property type="entry name" value="TRANSCRIPTION FACTOR MYB8-RELATED-RELATED"/>
    <property type="match status" value="1"/>
</dbReference>
<evidence type="ECO:0000256" key="3">
    <source>
        <dbReference type="ARBA" id="ARBA00023125"/>
    </source>
</evidence>
<evidence type="ECO:0000313" key="7">
    <source>
        <dbReference type="EMBL" id="KAF7814061.1"/>
    </source>
</evidence>
<evidence type="ECO:0000256" key="2">
    <source>
        <dbReference type="ARBA" id="ARBA00022737"/>
    </source>
</evidence>
<evidence type="ECO:0000256" key="4">
    <source>
        <dbReference type="ARBA" id="ARBA00023242"/>
    </source>
</evidence>
<organism evidence="7 8">
    <name type="scientific">Senna tora</name>
    <dbReference type="NCBI Taxonomy" id="362788"/>
    <lineage>
        <taxon>Eukaryota</taxon>
        <taxon>Viridiplantae</taxon>
        <taxon>Streptophyta</taxon>
        <taxon>Embryophyta</taxon>
        <taxon>Tracheophyta</taxon>
        <taxon>Spermatophyta</taxon>
        <taxon>Magnoliopsida</taxon>
        <taxon>eudicotyledons</taxon>
        <taxon>Gunneridae</taxon>
        <taxon>Pentapetalae</taxon>
        <taxon>rosids</taxon>
        <taxon>fabids</taxon>
        <taxon>Fabales</taxon>
        <taxon>Fabaceae</taxon>
        <taxon>Caesalpinioideae</taxon>
        <taxon>Cassia clade</taxon>
        <taxon>Senna</taxon>
    </lineage>
</organism>
<dbReference type="SUPFAM" id="SSF46689">
    <property type="entry name" value="Homeodomain-like"/>
    <property type="match status" value="2"/>
</dbReference>
<feature type="domain" description="Myb-like" evidence="5">
    <location>
        <begin position="131"/>
        <end position="176"/>
    </location>
</feature>
<feature type="domain" description="Myb-like" evidence="5">
    <location>
        <begin position="8"/>
        <end position="60"/>
    </location>
</feature>
<comment type="subcellular location">
    <subcellularLocation>
        <location evidence="1">Nucleus</location>
    </subcellularLocation>
</comment>
<dbReference type="FunFam" id="1.10.10.60:FF:000001">
    <property type="entry name" value="MYB-related transcription factor"/>
    <property type="match status" value="1"/>
</dbReference>
<dbReference type="InterPro" id="IPR015495">
    <property type="entry name" value="Myb_TF_plants"/>
</dbReference>
<keyword evidence="8" id="KW-1185">Reference proteome</keyword>
<dbReference type="Pfam" id="PF00249">
    <property type="entry name" value="Myb_DNA-binding"/>
    <property type="match status" value="2"/>
</dbReference>
<proteinExistence type="predicted"/>
<keyword evidence="2" id="KW-0677">Repeat</keyword>
<dbReference type="PROSITE" id="PS51294">
    <property type="entry name" value="HTH_MYB"/>
    <property type="match status" value="2"/>
</dbReference>
<keyword evidence="4" id="KW-0539">Nucleus</keyword>
<dbReference type="SMART" id="SM00717">
    <property type="entry name" value="SANT"/>
    <property type="match status" value="2"/>
</dbReference>
<comment type="caution">
    <text evidence="7">The sequence shown here is derived from an EMBL/GenBank/DDBJ whole genome shotgun (WGS) entry which is preliminary data.</text>
</comment>
<dbReference type="InterPro" id="IPR001005">
    <property type="entry name" value="SANT/Myb"/>
</dbReference>
<feature type="domain" description="HTH myb-type" evidence="6">
    <location>
        <begin position="8"/>
        <end position="64"/>
    </location>
</feature>
<protein>
    <submittedName>
        <fullName evidence="7">Transcription factor WER-like</fullName>
    </submittedName>
</protein>
<dbReference type="Gene3D" id="1.10.10.60">
    <property type="entry name" value="Homeodomain-like"/>
    <property type="match status" value="2"/>
</dbReference>
<dbReference type="PANTHER" id="PTHR47999:SF70">
    <property type="entry name" value="ANTHOCYANIN REGULATORY C1 PROTEIN-LIKE"/>
    <property type="match status" value="1"/>
</dbReference>
<dbReference type="OrthoDB" id="2143914at2759"/>
<dbReference type="GO" id="GO:0005634">
    <property type="term" value="C:nucleus"/>
    <property type="evidence" value="ECO:0007669"/>
    <property type="project" value="UniProtKB-SubCell"/>
</dbReference>
<evidence type="ECO:0000259" key="5">
    <source>
        <dbReference type="PROSITE" id="PS50090"/>
    </source>
</evidence>